<dbReference type="PANTHER" id="PTHR32196:SF19">
    <property type="entry name" value="GALACTOFURANOSE TRANSPORTER PERMEASE PROTEIN YTFT"/>
    <property type="match status" value="1"/>
</dbReference>
<evidence type="ECO:0000256" key="4">
    <source>
        <dbReference type="ARBA" id="ARBA00022989"/>
    </source>
</evidence>
<dbReference type="AlphaFoldDB" id="A0A645F7E0"/>
<evidence type="ECO:0000256" key="2">
    <source>
        <dbReference type="ARBA" id="ARBA00022475"/>
    </source>
</evidence>
<keyword evidence="3 6" id="KW-0812">Transmembrane</keyword>
<feature type="transmembrane region" description="Helical" evidence="6">
    <location>
        <begin position="147"/>
        <end position="167"/>
    </location>
</feature>
<keyword evidence="4 6" id="KW-1133">Transmembrane helix</keyword>
<evidence type="ECO:0000313" key="7">
    <source>
        <dbReference type="EMBL" id="MPN08524.1"/>
    </source>
</evidence>
<dbReference type="EMBL" id="VSSQ01054580">
    <property type="protein sequence ID" value="MPN08524.1"/>
    <property type="molecule type" value="Genomic_DNA"/>
</dbReference>
<proteinExistence type="predicted"/>
<feature type="transmembrane region" description="Helical" evidence="6">
    <location>
        <begin position="92"/>
        <end position="115"/>
    </location>
</feature>
<keyword evidence="5 6" id="KW-0472">Membrane</keyword>
<reference evidence="7" key="1">
    <citation type="submission" date="2019-08" db="EMBL/GenBank/DDBJ databases">
        <authorList>
            <person name="Kucharzyk K."/>
            <person name="Murdoch R.W."/>
            <person name="Higgins S."/>
            <person name="Loffler F."/>
        </authorList>
    </citation>
    <scope>NUCLEOTIDE SEQUENCE</scope>
</reference>
<dbReference type="GO" id="GO:0005886">
    <property type="term" value="C:plasma membrane"/>
    <property type="evidence" value="ECO:0007669"/>
    <property type="project" value="UniProtKB-SubCell"/>
</dbReference>
<protein>
    <submittedName>
        <fullName evidence="7">Fructose import permease protein FruF</fullName>
    </submittedName>
</protein>
<dbReference type="Pfam" id="PF02653">
    <property type="entry name" value="BPD_transp_2"/>
    <property type="match status" value="1"/>
</dbReference>
<dbReference type="PANTHER" id="PTHR32196">
    <property type="entry name" value="ABC TRANSPORTER PERMEASE PROTEIN YPHD-RELATED-RELATED"/>
    <property type="match status" value="1"/>
</dbReference>
<organism evidence="7">
    <name type="scientific">bioreactor metagenome</name>
    <dbReference type="NCBI Taxonomy" id="1076179"/>
    <lineage>
        <taxon>unclassified sequences</taxon>
        <taxon>metagenomes</taxon>
        <taxon>ecological metagenomes</taxon>
    </lineage>
</organism>
<dbReference type="GO" id="GO:0022857">
    <property type="term" value="F:transmembrane transporter activity"/>
    <property type="evidence" value="ECO:0007669"/>
    <property type="project" value="InterPro"/>
</dbReference>
<gene>
    <name evidence="7" type="primary">fruF_4</name>
    <name evidence="7" type="ORF">SDC9_155807</name>
</gene>
<name>A0A645F7E0_9ZZZZ</name>
<sequence>MIATLILLTAGRPIAYWINGGATPTVESPLLGNIGSFIPGIPIPTPILIVIVFAILVSLVLRLTNLGLYTQAVGINERSARLNGINAFGMKILSFMMLGICVSIAGCIGVSRMGLINHETLLLDIEMDAILAVAIGGNALSGGKFSITGSVIGAYIIQALTITLYAMKVPSTAVKAYKAVVIIAIVVLGSPVVQSFFLRLRDSIFPKSVKAEEKQAYAE</sequence>
<accession>A0A645F7E0</accession>
<evidence type="ECO:0000256" key="3">
    <source>
        <dbReference type="ARBA" id="ARBA00022692"/>
    </source>
</evidence>
<comment type="caution">
    <text evidence="7">The sequence shown here is derived from an EMBL/GenBank/DDBJ whole genome shotgun (WGS) entry which is preliminary data.</text>
</comment>
<feature type="transmembrane region" description="Helical" evidence="6">
    <location>
        <begin position="39"/>
        <end position="61"/>
    </location>
</feature>
<evidence type="ECO:0000256" key="6">
    <source>
        <dbReference type="SAM" id="Phobius"/>
    </source>
</evidence>
<evidence type="ECO:0000256" key="5">
    <source>
        <dbReference type="ARBA" id="ARBA00023136"/>
    </source>
</evidence>
<comment type="subcellular location">
    <subcellularLocation>
        <location evidence="1">Cell membrane</location>
        <topology evidence="1">Multi-pass membrane protein</topology>
    </subcellularLocation>
</comment>
<dbReference type="InterPro" id="IPR001851">
    <property type="entry name" value="ABC_transp_permease"/>
</dbReference>
<feature type="transmembrane region" description="Helical" evidence="6">
    <location>
        <begin position="179"/>
        <end position="198"/>
    </location>
</feature>
<evidence type="ECO:0000256" key="1">
    <source>
        <dbReference type="ARBA" id="ARBA00004651"/>
    </source>
</evidence>
<keyword evidence="2" id="KW-1003">Cell membrane</keyword>